<keyword evidence="4" id="KW-0238">DNA-binding</keyword>
<dbReference type="Pfam" id="PF00126">
    <property type="entry name" value="HTH_1"/>
    <property type="match status" value="1"/>
</dbReference>
<reference evidence="7 8" key="1">
    <citation type="submission" date="2018-06" db="EMBL/GenBank/DDBJ databases">
        <title>Comparative genomics of rhizobia nodulating Arachis hypogaea in China.</title>
        <authorList>
            <person name="Li Y."/>
        </authorList>
    </citation>
    <scope>NUCLEOTIDE SEQUENCE [LARGE SCALE GENOMIC DNA]</scope>
    <source>
        <strain evidence="7 8">CCBAU 51658</strain>
    </source>
</reference>
<keyword evidence="3" id="KW-0805">Transcription regulation</keyword>
<dbReference type="Gene3D" id="1.10.10.10">
    <property type="entry name" value="Winged helix-like DNA-binding domain superfamily/Winged helix DNA-binding domain"/>
    <property type="match status" value="1"/>
</dbReference>
<dbReference type="Proteomes" id="UP000593880">
    <property type="component" value="Chromosome"/>
</dbReference>
<name>A0ABX6UKV4_9BRAD</name>
<dbReference type="InterPro" id="IPR000847">
    <property type="entry name" value="LysR_HTH_N"/>
</dbReference>
<evidence type="ECO:0000313" key="8">
    <source>
        <dbReference type="Proteomes" id="UP000593880"/>
    </source>
</evidence>
<organism evidence="7 8">
    <name type="scientific">Bradyrhizobium guangdongense</name>
    <dbReference type="NCBI Taxonomy" id="1325090"/>
    <lineage>
        <taxon>Bacteria</taxon>
        <taxon>Pseudomonadati</taxon>
        <taxon>Pseudomonadota</taxon>
        <taxon>Alphaproteobacteria</taxon>
        <taxon>Hyphomicrobiales</taxon>
        <taxon>Nitrobacteraceae</taxon>
        <taxon>Bradyrhizobium</taxon>
    </lineage>
</organism>
<dbReference type="SUPFAM" id="SSF53850">
    <property type="entry name" value="Periplasmic binding protein-like II"/>
    <property type="match status" value="1"/>
</dbReference>
<evidence type="ECO:0000256" key="3">
    <source>
        <dbReference type="ARBA" id="ARBA00023015"/>
    </source>
</evidence>
<evidence type="ECO:0000256" key="1">
    <source>
        <dbReference type="ARBA" id="ARBA00003502"/>
    </source>
</evidence>
<protein>
    <submittedName>
        <fullName evidence="7">LysR family transcriptional regulator</fullName>
    </submittedName>
</protein>
<gene>
    <name evidence="7" type="ORF">XH86_27020</name>
</gene>
<dbReference type="PROSITE" id="PS50931">
    <property type="entry name" value="HTH_LYSR"/>
    <property type="match status" value="1"/>
</dbReference>
<sequence length="328" mass="36372">MPVGFRVHTSALSQPGCHSRRRWARFSSILLGSRTMEMHQVRYFLAVAQLLNFTRAAEECNVTQPSLTRAIKQLEAELGGDLFRRERPAAQLTELGQRMHPLLKQCYDAAAGARSLASSFKSGEIGALRIALTHSVDLALLIPHLNEIKRQFNRLEFRFLRGSSRDVGDFLKKGEAELGIAAEIDEAWDRLDTWPLFTEGFELVVSSGHRLAGRSNISVEDLRSEQLLSRTFCEHSGRISASLREHGIDHGHEISSERDLIELVEADIGVAMVPHTSPVPETLTRAAVTGLDARRTVSLYGVAGRQRTAVANAVMRMLRGADWRAVAG</sequence>
<dbReference type="Gene3D" id="3.40.190.290">
    <property type="match status" value="1"/>
</dbReference>
<proteinExistence type="inferred from homology"/>
<evidence type="ECO:0000259" key="6">
    <source>
        <dbReference type="PROSITE" id="PS50931"/>
    </source>
</evidence>
<comment type="function">
    <text evidence="1">NodD regulates the expression of the nodABCFE genes which encode other nodulation proteins. NodD is also a negative regulator of its own expression. Binds flavonoids as inducers.</text>
</comment>
<dbReference type="Pfam" id="PF03466">
    <property type="entry name" value="LysR_substrate"/>
    <property type="match status" value="1"/>
</dbReference>
<dbReference type="EMBL" id="CP030057">
    <property type="protein sequence ID" value="QOZ61988.1"/>
    <property type="molecule type" value="Genomic_DNA"/>
</dbReference>
<feature type="domain" description="HTH lysR-type" evidence="6">
    <location>
        <begin position="36"/>
        <end position="93"/>
    </location>
</feature>
<dbReference type="PANTHER" id="PTHR30126:SF40">
    <property type="entry name" value="HTH-TYPE TRANSCRIPTIONAL REGULATOR GLTR"/>
    <property type="match status" value="1"/>
</dbReference>
<evidence type="ECO:0000313" key="7">
    <source>
        <dbReference type="EMBL" id="QOZ61988.1"/>
    </source>
</evidence>
<dbReference type="PRINTS" id="PR00039">
    <property type="entry name" value="HTHLYSR"/>
</dbReference>
<dbReference type="InterPro" id="IPR005119">
    <property type="entry name" value="LysR_subst-bd"/>
</dbReference>
<evidence type="ECO:0000256" key="2">
    <source>
        <dbReference type="ARBA" id="ARBA00009437"/>
    </source>
</evidence>
<dbReference type="PANTHER" id="PTHR30126">
    <property type="entry name" value="HTH-TYPE TRANSCRIPTIONAL REGULATOR"/>
    <property type="match status" value="1"/>
</dbReference>
<evidence type="ECO:0000256" key="5">
    <source>
        <dbReference type="ARBA" id="ARBA00023163"/>
    </source>
</evidence>
<dbReference type="InterPro" id="IPR036388">
    <property type="entry name" value="WH-like_DNA-bd_sf"/>
</dbReference>
<dbReference type="SUPFAM" id="SSF46785">
    <property type="entry name" value="Winged helix' DNA-binding domain"/>
    <property type="match status" value="1"/>
</dbReference>
<keyword evidence="5" id="KW-0804">Transcription</keyword>
<dbReference type="CDD" id="cd05466">
    <property type="entry name" value="PBP2_LTTR_substrate"/>
    <property type="match status" value="1"/>
</dbReference>
<comment type="similarity">
    <text evidence="2">Belongs to the LysR transcriptional regulatory family.</text>
</comment>
<dbReference type="InterPro" id="IPR036390">
    <property type="entry name" value="WH_DNA-bd_sf"/>
</dbReference>
<evidence type="ECO:0000256" key="4">
    <source>
        <dbReference type="ARBA" id="ARBA00023125"/>
    </source>
</evidence>
<accession>A0ABX6UKV4</accession>
<keyword evidence="8" id="KW-1185">Reference proteome</keyword>